<evidence type="ECO:0000313" key="3">
    <source>
        <dbReference type="Proteomes" id="UP000187012"/>
    </source>
</evidence>
<dbReference type="InterPro" id="IPR013114">
    <property type="entry name" value="FabA_FabZ"/>
</dbReference>
<keyword evidence="3" id="KW-1185">Reference proteome</keyword>
<evidence type="ECO:0000313" key="2">
    <source>
        <dbReference type="EMBL" id="SIT43207.1"/>
    </source>
</evidence>
<proteinExistence type="predicted"/>
<name>A0A1N7S700_9BURK</name>
<dbReference type="AlphaFoldDB" id="A0A1N7S700"/>
<keyword evidence="1 2" id="KW-0456">Lyase</keyword>
<dbReference type="EC" id="4.2.1.59" evidence="2"/>
<organism evidence="2 3">
    <name type="scientific">Paraburkholderia ribeironis</name>
    <dbReference type="NCBI Taxonomy" id="1247936"/>
    <lineage>
        <taxon>Bacteria</taxon>
        <taxon>Pseudomonadati</taxon>
        <taxon>Pseudomonadota</taxon>
        <taxon>Betaproteobacteria</taxon>
        <taxon>Burkholderiales</taxon>
        <taxon>Burkholderiaceae</taxon>
        <taxon>Paraburkholderia</taxon>
    </lineage>
</organism>
<evidence type="ECO:0000256" key="1">
    <source>
        <dbReference type="ARBA" id="ARBA00023239"/>
    </source>
</evidence>
<dbReference type="Gene3D" id="3.10.129.10">
    <property type="entry name" value="Hotdog Thioesterase"/>
    <property type="match status" value="1"/>
</dbReference>
<dbReference type="InterPro" id="IPR016776">
    <property type="entry name" value="ApeP-like_dehydratase"/>
</dbReference>
<dbReference type="STRING" id="1247936.BN2475_410029"/>
<dbReference type="InterPro" id="IPR029069">
    <property type="entry name" value="HotDog_dom_sf"/>
</dbReference>
<dbReference type="SUPFAM" id="SSF54637">
    <property type="entry name" value="Thioesterase/thiol ester dehydrase-isomerase"/>
    <property type="match status" value="1"/>
</dbReference>
<dbReference type="EMBL" id="CYGX02000041">
    <property type="protein sequence ID" value="SIT43207.1"/>
    <property type="molecule type" value="Genomic_DNA"/>
</dbReference>
<protein>
    <submittedName>
        <fullName evidence="2">Putative 3-hydroxyacyl-(Acyl-carrier-protein) dehydratase FabZ</fullName>
        <ecNumber evidence="2">4.2.1.59</ecNumber>
    </submittedName>
</protein>
<dbReference type="Pfam" id="PF22817">
    <property type="entry name" value="ApeP-like"/>
    <property type="match status" value="1"/>
</dbReference>
<accession>A0A1N7S700</accession>
<sequence>MNRSMNYTFDERQVRLILPHRVPMLLVDRVSECSLSLDSMQAIKQITVGDSMMFRSRHGHDIFPPTLVIEALAQSCGLLMKLRWLRSQGVDVAAFAGGDDTVLEAVRIPYSVLAETRARQLRLVRPGNSLRLNIQLTLERGSMARFTASAMGETGLHTELDVLLAFPEYTT</sequence>
<dbReference type="PANTHER" id="PTHR30272:SF1">
    <property type="entry name" value="3-HYDROXYACYL-[ACYL-CARRIER-PROTEIN] DEHYDRATASE"/>
    <property type="match status" value="1"/>
</dbReference>
<reference evidence="2 3" key="1">
    <citation type="submission" date="2016-12" db="EMBL/GenBank/DDBJ databases">
        <authorList>
            <person name="Song W.-J."/>
            <person name="Kurnit D.M."/>
        </authorList>
    </citation>
    <scope>NUCLEOTIDE SEQUENCE [LARGE SCALE GENOMIC DNA]</scope>
    <source>
        <strain evidence="2 3">STM7296</strain>
    </source>
</reference>
<dbReference type="GO" id="GO:0019171">
    <property type="term" value="F:(3R)-hydroxyacyl-[acyl-carrier-protein] dehydratase activity"/>
    <property type="evidence" value="ECO:0007669"/>
    <property type="project" value="UniProtKB-EC"/>
</dbReference>
<dbReference type="Proteomes" id="UP000187012">
    <property type="component" value="Unassembled WGS sequence"/>
</dbReference>
<gene>
    <name evidence="2" type="ORF">BN2475_410029</name>
</gene>
<dbReference type="PANTHER" id="PTHR30272">
    <property type="entry name" value="3-HYDROXYACYL-[ACYL-CARRIER-PROTEIN] DEHYDRATASE"/>
    <property type="match status" value="1"/>
</dbReference>